<sequence length="97" mass="11926">MWTRRLVKELRPWSTWQEIWQREEEKAMWTRRLVKELRPWIDRKHGQRDYYVTQLLTGWGLGVLTPENIIAMMLESQNNWETVGKMVKNIIKAKEER</sequence>
<protein>
    <submittedName>
        <fullName evidence="1">Uncharacterized protein</fullName>
    </submittedName>
</protein>
<accession>A0AAW1JT68</accession>
<comment type="caution">
    <text evidence="1">The sequence shown here is derived from an EMBL/GenBank/DDBJ whole genome shotgun (WGS) entry which is preliminary data.</text>
</comment>
<dbReference type="Proteomes" id="UP001458880">
    <property type="component" value="Unassembled WGS sequence"/>
</dbReference>
<evidence type="ECO:0000313" key="2">
    <source>
        <dbReference type="Proteomes" id="UP001458880"/>
    </source>
</evidence>
<reference evidence="1 2" key="1">
    <citation type="journal article" date="2024" name="BMC Genomics">
        <title>De novo assembly and annotation of Popillia japonica's genome with initial clues to its potential as an invasive pest.</title>
        <authorList>
            <person name="Cucini C."/>
            <person name="Boschi S."/>
            <person name="Funari R."/>
            <person name="Cardaioli E."/>
            <person name="Iannotti N."/>
            <person name="Marturano G."/>
            <person name="Paoli F."/>
            <person name="Bruttini M."/>
            <person name="Carapelli A."/>
            <person name="Frati F."/>
            <person name="Nardi F."/>
        </authorList>
    </citation>
    <scope>NUCLEOTIDE SEQUENCE [LARGE SCALE GENOMIC DNA]</scope>
    <source>
        <strain evidence="1">DMR45628</strain>
    </source>
</reference>
<evidence type="ECO:0000313" key="1">
    <source>
        <dbReference type="EMBL" id="KAK9707745.1"/>
    </source>
</evidence>
<dbReference type="EMBL" id="JASPKY010000343">
    <property type="protein sequence ID" value="KAK9707745.1"/>
    <property type="molecule type" value="Genomic_DNA"/>
</dbReference>
<keyword evidence="2" id="KW-1185">Reference proteome</keyword>
<dbReference type="AlphaFoldDB" id="A0AAW1JT68"/>
<proteinExistence type="predicted"/>
<organism evidence="1 2">
    <name type="scientific">Popillia japonica</name>
    <name type="common">Japanese beetle</name>
    <dbReference type="NCBI Taxonomy" id="7064"/>
    <lineage>
        <taxon>Eukaryota</taxon>
        <taxon>Metazoa</taxon>
        <taxon>Ecdysozoa</taxon>
        <taxon>Arthropoda</taxon>
        <taxon>Hexapoda</taxon>
        <taxon>Insecta</taxon>
        <taxon>Pterygota</taxon>
        <taxon>Neoptera</taxon>
        <taxon>Endopterygota</taxon>
        <taxon>Coleoptera</taxon>
        <taxon>Polyphaga</taxon>
        <taxon>Scarabaeiformia</taxon>
        <taxon>Scarabaeidae</taxon>
        <taxon>Rutelinae</taxon>
        <taxon>Popillia</taxon>
    </lineage>
</organism>
<gene>
    <name evidence="1" type="ORF">QE152_g27650</name>
</gene>
<name>A0AAW1JT68_POPJA</name>